<feature type="transmembrane region" description="Helical" evidence="6">
    <location>
        <begin position="695"/>
        <end position="719"/>
    </location>
</feature>
<evidence type="ECO:0000256" key="2">
    <source>
        <dbReference type="ARBA" id="ARBA00008053"/>
    </source>
</evidence>
<accession>A0ABU4JX22</accession>
<sequence>MQFNLIKEILTGAITGYITNALAIKMIFREYGIGKLKVGGVVVKTRDEFIENVSSLVEREIINYDTLNGVLEEEAFKTSLEKLVEDLLNIHIYNNTDNLSLGELEGFSSTVNKTGEYIKASINEHLPEVFNTISQKLNLKDLFGEKQLQHISGELFNLLLDKLNNSEFIEEAIEDFYEENKSLSFGEIFESKLTDAIGENFKENTKGLHLELKDKFDNDIHKLLENTIDTLEIDKILKALEEKILEKRIVDFANDKDSSQLGIKLREGIKEFLLSQEGKTLSNTISKELLNLLRSIDKPVFQMFSGSLAENIESFFNDKLQYVIKEIILWIEDNKKDIEGLIEAAIDDTIDSMDGSLKKNVMGLVKEKFLNNIGEKFDIVAKLTEYLEENTDKDWIARDLTVKITKYIKEENISAIIEDLEKKNVLTEEGLSNFITYNLTNYIDYIPEDYFSKLLNKKLKDIFSIDLIGIFERQVKAPLVCAIKDKYIYTENITKLVAEEGIRSLEKVTTSTFQQLLTTETVALGSEKIKTLLIEGLNSNKDNTVEGIYRELNKAIGSHSLHSGLDEKLKSSLLEEAAKRIKVSTDKLLEESKGLKFREITESVNSIKDINGNLSAFIHSSLKDNLENILQGNIKKTVAINLSNLKDEELQVMVEEFMGKEMKPITVIGAVLGAIAGIGTYFFNGAILQYNQITAVTISVIVYAIVGWLTNVQALAMLFKPYNEKRFLGIKIPFTPGVIVSRKPRFAKSMGNFIEEELLNKKSIEELFDKNRAGIKTAFADGISKDDYKIIGDFLYNHHQLIGDKGYQYGKKLINKNRSKISSSLSCAVGEFTFEKVDFSKIKAAAEKESFERIKAFDETIAFKLNEILKSEDEIVKVIPKELMEIIESGLKGKTEDIINLLSTYIDDEDKRAQLINSLSERYEEIGDKSLRNLLSEKELTNLRVALNRFIINKMTSEDSREKAVKWLESLVSREFTSDKKIGQVLNGFVVKLLEDNFSYIVDKTVRSLIKGIANNQQVIAEVAISTTKENLNFFEIMGYNMLGGDEIISNVVDNLVNHKLPAYIEAKKGELGGVLVEFIDNKIFNSSVNQLGISLQHSELTAVIDRFINDKDKILGLSSSLIMVADSIFNWITKVKVQQCLKALSISNIEDLAYVFKEEGNFIQKELKDSVNRNKAALAEEYSSSLYKIFQDLILSKKVNLFTKGIDDSYAEDTAKRIGSLLYNSDGLKKNLGGFIDSFTEEKLRKKNLGQLLDLVEFNNSIETSLARLMEDEQLNKEVREILISIVSDITANNLEIIDIDTKEAVVDILMNSALDSLKYNLADILNNVHFRSIAERQINNMEPREIEDLFNSFAKKYFDRLKLYGLWGGIFGLHWLIGIIGVVAYAGSAAKDSLKE</sequence>
<proteinExistence type="inferred from homology"/>
<name>A0ABU4JX22_9CLOT</name>
<evidence type="ECO:0000256" key="4">
    <source>
        <dbReference type="ARBA" id="ARBA00022989"/>
    </source>
</evidence>
<evidence type="ECO:0000256" key="6">
    <source>
        <dbReference type="SAM" id="Phobius"/>
    </source>
</evidence>
<gene>
    <name evidence="7" type="ORF">P8V03_16320</name>
</gene>
<keyword evidence="5 6" id="KW-0472">Membrane</keyword>
<organism evidence="7 8">
    <name type="scientific">Clostridium tanneri</name>
    <dbReference type="NCBI Taxonomy" id="3037988"/>
    <lineage>
        <taxon>Bacteria</taxon>
        <taxon>Bacillati</taxon>
        <taxon>Bacillota</taxon>
        <taxon>Clostridia</taxon>
        <taxon>Eubacteriales</taxon>
        <taxon>Clostridiaceae</taxon>
        <taxon>Clostridium</taxon>
    </lineage>
</organism>
<protein>
    <submittedName>
        <fullName evidence="7">DUF445 family protein</fullName>
    </submittedName>
</protein>
<feature type="transmembrane region" description="Helical" evidence="6">
    <location>
        <begin position="1365"/>
        <end position="1388"/>
    </location>
</feature>
<dbReference type="InterPro" id="IPR007383">
    <property type="entry name" value="DUF445"/>
</dbReference>
<dbReference type="PANTHER" id="PTHR35791:SF1">
    <property type="entry name" value="UPF0754 MEMBRANE PROTEIN YHEB"/>
    <property type="match status" value="1"/>
</dbReference>
<keyword evidence="8" id="KW-1185">Reference proteome</keyword>
<evidence type="ECO:0000256" key="5">
    <source>
        <dbReference type="ARBA" id="ARBA00023136"/>
    </source>
</evidence>
<dbReference type="Pfam" id="PF04286">
    <property type="entry name" value="DUF445"/>
    <property type="match status" value="2"/>
</dbReference>
<dbReference type="RefSeq" id="WP_318798992.1">
    <property type="nucleotide sequence ID" value="NZ_JARUJP010000026.1"/>
</dbReference>
<keyword evidence="4 6" id="KW-1133">Transmembrane helix</keyword>
<evidence type="ECO:0000313" key="7">
    <source>
        <dbReference type="EMBL" id="MDW8802712.1"/>
    </source>
</evidence>
<feature type="transmembrane region" description="Helical" evidence="6">
    <location>
        <begin position="665"/>
        <end position="683"/>
    </location>
</feature>
<dbReference type="PANTHER" id="PTHR35791">
    <property type="entry name" value="UPF0754 MEMBRANE PROTEIN YHEB"/>
    <property type="match status" value="1"/>
</dbReference>
<comment type="subcellular location">
    <subcellularLocation>
        <location evidence="1">Endomembrane system</location>
    </subcellularLocation>
</comment>
<dbReference type="Proteomes" id="UP001281656">
    <property type="component" value="Unassembled WGS sequence"/>
</dbReference>
<keyword evidence="3 6" id="KW-0812">Transmembrane</keyword>
<comment type="similarity">
    <text evidence="2">Belongs to the UPF0754 family.</text>
</comment>
<reference evidence="7 8" key="1">
    <citation type="submission" date="2023-04" db="EMBL/GenBank/DDBJ databases">
        <title>Clostridium tannerae sp. nov., isolated from the fecal material of an alpaca.</title>
        <authorList>
            <person name="Miller S."/>
            <person name="Hendry M."/>
            <person name="King J."/>
            <person name="Sankaranarayanan K."/>
            <person name="Lawson P.A."/>
        </authorList>
    </citation>
    <scope>NUCLEOTIDE SEQUENCE [LARGE SCALE GENOMIC DNA]</scope>
    <source>
        <strain evidence="7 8">A1-XYC3</strain>
    </source>
</reference>
<evidence type="ECO:0000256" key="3">
    <source>
        <dbReference type="ARBA" id="ARBA00022692"/>
    </source>
</evidence>
<evidence type="ECO:0000313" key="8">
    <source>
        <dbReference type="Proteomes" id="UP001281656"/>
    </source>
</evidence>
<dbReference type="EMBL" id="JARUJP010000026">
    <property type="protein sequence ID" value="MDW8802712.1"/>
    <property type="molecule type" value="Genomic_DNA"/>
</dbReference>
<evidence type="ECO:0000256" key="1">
    <source>
        <dbReference type="ARBA" id="ARBA00004308"/>
    </source>
</evidence>
<comment type="caution">
    <text evidence="7">The sequence shown here is derived from an EMBL/GenBank/DDBJ whole genome shotgun (WGS) entry which is preliminary data.</text>
</comment>